<dbReference type="InterPro" id="IPR043130">
    <property type="entry name" value="CDP-OH_PTrfase_TM_dom"/>
</dbReference>
<dbReference type="Gene3D" id="1.20.120.1760">
    <property type="match status" value="1"/>
</dbReference>
<evidence type="ECO:0000313" key="2">
    <source>
        <dbReference type="EMBL" id="AWV88635.1"/>
    </source>
</evidence>
<proteinExistence type="inferred from homology"/>
<evidence type="ECO:0000256" key="1">
    <source>
        <dbReference type="RuleBase" id="RU003750"/>
    </source>
</evidence>
<dbReference type="RefSeq" id="WP_111332550.1">
    <property type="nucleotide sequence ID" value="NZ_CP030032.1"/>
</dbReference>
<dbReference type="InterPro" id="IPR000462">
    <property type="entry name" value="CDP-OH_P_trans"/>
</dbReference>
<dbReference type="Proteomes" id="UP000249799">
    <property type="component" value="Chromosome"/>
</dbReference>
<dbReference type="OrthoDB" id="9785831at2"/>
<dbReference type="GO" id="GO:0008654">
    <property type="term" value="P:phospholipid biosynthetic process"/>
    <property type="evidence" value="ECO:0007669"/>
    <property type="project" value="InterPro"/>
</dbReference>
<comment type="similarity">
    <text evidence="1">Belongs to the CDP-alcohol phosphatidyltransferase class-I family.</text>
</comment>
<dbReference type="GO" id="GO:0016780">
    <property type="term" value="F:phosphotransferase activity, for other substituted phosphate groups"/>
    <property type="evidence" value="ECO:0007669"/>
    <property type="project" value="InterPro"/>
</dbReference>
<dbReference type="InterPro" id="IPR048254">
    <property type="entry name" value="CDP_ALCOHOL_P_TRANSF_CS"/>
</dbReference>
<dbReference type="GO" id="GO:0016020">
    <property type="term" value="C:membrane"/>
    <property type="evidence" value="ECO:0007669"/>
    <property type="project" value="InterPro"/>
</dbReference>
<accession>A0A2Z4FIK6</accession>
<dbReference type="PROSITE" id="PS00379">
    <property type="entry name" value="CDP_ALCOHOL_P_TRANSF"/>
    <property type="match status" value="1"/>
</dbReference>
<keyword evidence="1" id="KW-0808">Transferase</keyword>
<dbReference type="KEGG" id="bsed:DN745_04500"/>
<gene>
    <name evidence="2" type="ORF">DN745_04500</name>
</gene>
<dbReference type="EMBL" id="CP030032">
    <property type="protein sequence ID" value="AWV88635.1"/>
    <property type="molecule type" value="Genomic_DNA"/>
</dbReference>
<name>A0A2Z4FIK6_9DELT</name>
<dbReference type="AlphaFoldDB" id="A0A2Z4FIK6"/>
<dbReference type="Pfam" id="PF01066">
    <property type="entry name" value="CDP-OH_P_transf"/>
    <property type="match status" value="1"/>
</dbReference>
<sequence>MSFRTRYRDALAFKDYDVEESVDRRFHRPLAAAVTALALSTPVTPNQITVSSLTAGWIGSFCLYQSFFGTLFDEVALGPIPVDSLLLVLAGFFLFASVILDCADGQLARARGGGSRVGRILDGVVDALVLLPAYVLIGLGILEHFGSIWFGVAVVAGITTWIRTIVYDNVKVQFQALTSTTADASSGVETRDEVLKDLDQARESGSMLERFLLRVYLGFLTVKDRLAGDPSALEPKLPTEEEAAAYRRKYRGTMRQAALLGLGTHMLFVYTSVALAAIDLRALLVAQAILAFAFTPLLIVVLIRSRTM</sequence>
<keyword evidence="3" id="KW-1185">Reference proteome</keyword>
<reference evidence="2 3" key="1">
    <citation type="submission" date="2018-06" db="EMBL/GenBank/DDBJ databases">
        <title>Lujinxingia sediminis gen. nov. sp. nov., a new facultative anaerobic member of the class Deltaproteobacteria, and proposal of Lujinxingaceae fam. nov.</title>
        <authorList>
            <person name="Guo L.-Y."/>
            <person name="Li C.-M."/>
            <person name="Wang S."/>
            <person name="Du Z.-J."/>
        </authorList>
    </citation>
    <scope>NUCLEOTIDE SEQUENCE [LARGE SCALE GENOMIC DNA]</scope>
    <source>
        <strain evidence="2 3">FA350</strain>
    </source>
</reference>
<protein>
    <submittedName>
        <fullName evidence="2">Uncharacterized protein</fullName>
    </submittedName>
</protein>
<evidence type="ECO:0000313" key="3">
    <source>
        <dbReference type="Proteomes" id="UP000249799"/>
    </source>
</evidence>
<organism evidence="2 3">
    <name type="scientific">Bradymonas sediminis</name>
    <dbReference type="NCBI Taxonomy" id="1548548"/>
    <lineage>
        <taxon>Bacteria</taxon>
        <taxon>Deltaproteobacteria</taxon>
        <taxon>Bradymonadales</taxon>
        <taxon>Bradymonadaceae</taxon>
        <taxon>Bradymonas</taxon>
    </lineage>
</organism>